<dbReference type="AlphaFoldDB" id="A0A2W5WXM2"/>
<dbReference type="RefSeq" id="WP_304279783.1">
    <property type="nucleotide sequence ID" value="NZ_QFQZ01000052.1"/>
</dbReference>
<reference evidence="2 3" key="1">
    <citation type="submission" date="2017-08" db="EMBL/GenBank/DDBJ databases">
        <title>Infants hospitalized years apart are colonized by the same room-sourced microbial strains.</title>
        <authorList>
            <person name="Brooks B."/>
            <person name="Olm M.R."/>
            <person name="Firek B.A."/>
            <person name="Baker R."/>
            <person name="Thomas B.C."/>
            <person name="Morowitz M.J."/>
            <person name="Banfield J.F."/>
        </authorList>
    </citation>
    <scope>NUCLEOTIDE SEQUENCE [LARGE SCALE GENOMIC DNA]</scope>
    <source>
        <strain evidence="2">S2_003_000_R2_4</strain>
    </source>
</reference>
<dbReference type="Proteomes" id="UP000249393">
    <property type="component" value="Unassembled WGS sequence"/>
</dbReference>
<dbReference type="EMBL" id="QFQZ01000052">
    <property type="protein sequence ID" value="PZR32834.1"/>
    <property type="molecule type" value="Genomic_DNA"/>
</dbReference>
<evidence type="ECO:0000313" key="2">
    <source>
        <dbReference type="EMBL" id="PZR32834.1"/>
    </source>
</evidence>
<accession>A0A2W5WXM2</accession>
<dbReference type="Gene3D" id="3.90.1200.10">
    <property type="match status" value="1"/>
</dbReference>
<comment type="caution">
    <text evidence="2">The sequence shown here is derived from an EMBL/GenBank/DDBJ whole genome shotgun (WGS) entry which is preliminary data.</text>
</comment>
<dbReference type="SUPFAM" id="SSF56112">
    <property type="entry name" value="Protein kinase-like (PK-like)"/>
    <property type="match status" value="1"/>
</dbReference>
<dbReference type="InterPro" id="IPR002575">
    <property type="entry name" value="Aminoglycoside_PTrfase"/>
</dbReference>
<proteinExistence type="predicted"/>
<gene>
    <name evidence="2" type="ORF">DI526_15350</name>
</gene>
<evidence type="ECO:0000259" key="1">
    <source>
        <dbReference type="Pfam" id="PF01636"/>
    </source>
</evidence>
<name>A0A2W5WXM2_9CAUL</name>
<sequence length="316" mass="34317">MTTATGTSTLSLALEQLRPLRETIWSAQPASYPNTLPSHTGLDAASYVLTAPDQIPLFLKLYHPGALGFDFVQASQAASQAGGLGIGPTLLAADAVLGAMLFDYRAPPWRTASGVDFDTPTLTAETARLLRRWHQSAPLDTNAPSSTDWAERIEAVFGQRLAQVMPAWGALRVWTGRIAQALAAAGQDIVPLHGEIYMSNLLIGPNGGLALVDFDHAANGEAFADLGALALDVCDFDRDYDQLVEAYAGQVRRDLVARTKLHAILEDFRWGCLMLLQHQDRQRRSVSDLLGYGRMRLSRCLVNLQAFDVATLMGDL</sequence>
<protein>
    <recommendedName>
        <fullName evidence="1">Aminoglycoside phosphotransferase domain-containing protein</fullName>
    </recommendedName>
</protein>
<dbReference type="Pfam" id="PF01636">
    <property type="entry name" value="APH"/>
    <property type="match status" value="1"/>
</dbReference>
<feature type="domain" description="Aminoglycoside phosphotransferase" evidence="1">
    <location>
        <begin position="41"/>
        <end position="248"/>
    </location>
</feature>
<dbReference type="InterPro" id="IPR011009">
    <property type="entry name" value="Kinase-like_dom_sf"/>
</dbReference>
<organism evidence="2 3">
    <name type="scientific">Caulobacter segnis</name>
    <dbReference type="NCBI Taxonomy" id="88688"/>
    <lineage>
        <taxon>Bacteria</taxon>
        <taxon>Pseudomonadati</taxon>
        <taxon>Pseudomonadota</taxon>
        <taxon>Alphaproteobacteria</taxon>
        <taxon>Caulobacterales</taxon>
        <taxon>Caulobacteraceae</taxon>
        <taxon>Caulobacter</taxon>
    </lineage>
</organism>
<evidence type="ECO:0000313" key="3">
    <source>
        <dbReference type="Proteomes" id="UP000249393"/>
    </source>
</evidence>